<accession>A0A1H0UNE2</accession>
<dbReference type="OrthoDB" id="4454357at2"/>
<proteinExistence type="predicted"/>
<name>A0A1H0UNE2_9PSEU</name>
<dbReference type="EMBL" id="FNIX01000012">
    <property type="protein sequence ID" value="SDP67488.1"/>
    <property type="molecule type" value="Genomic_DNA"/>
</dbReference>
<keyword evidence="2" id="KW-1185">Reference proteome</keyword>
<protein>
    <recommendedName>
        <fullName evidence="3">WD40-like Beta Propeller Repeat</fullName>
    </recommendedName>
</protein>
<reference evidence="2" key="1">
    <citation type="submission" date="2016-10" db="EMBL/GenBank/DDBJ databases">
        <authorList>
            <person name="Varghese N."/>
            <person name="Submissions S."/>
        </authorList>
    </citation>
    <scope>NUCLEOTIDE SEQUENCE [LARGE SCALE GENOMIC DNA]</scope>
    <source>
        <strain evidence="2">CGMCC 4.6609</strain>
    </source>
</reference>
<dbReference type="AlphaFoldDB" id="A0A1H0UNE2"/>
<dbReference type="RefSeq" id="WP_090101028.1">
    <property type="nucleotide sequence ID" value="NZ_FNIX01000012.1"/>
</dbReference>
<sequence length="291" mass="31591">MITVVRYADGALHVPGGVTFPVATEPRGQAVGPDLTSAVYTTDNDLVCVGRAGEVRWRHAFGTVQDEVSGVRAGCAFSHDGTTVWLFRPDAMGHWNDSRDTWHVLDATTGALLAGAGLDTAGHGGEHHVHPNGTDVLLDVGEGQDGSLLFRGRLDGTTLDVRPYPWNDRVLVALTADGRHFMTVHHDQDDAAFHTYPGGDVIARVCATDLGYDEDAWLAWTGGYLDADTAYVVVAGENDDEEWFHHHLVDARTGTHHGLFDARTDDPYGVISAGDGTWLTFHDGVFRRHSR</sequence>
<organism evidence="1 2">
    <name type="scientific">Lentzea jiangxiensis</name>
    <dbReference type="NCBI Taxonomy" id="641025"/>
    <lineage>
        <taxon>Bacteria</taxon>
        <taxon>Bacillati</taxon>
        <taxon>Actinomycetota</taxon>
        <taxon>Actinomycetes</taxon>
        <taxon>Pseudonocardiales</taxon>
        <taxon>Pseudonocardiaceae</taxon>
        <taxon>Lentzea</taxon>
    </lineage>
</organism>
<evidence type="ECO:0008006" key="3">
    <source>
        <dbReference type="Google" id="ProtNLM"/>
    </source>
</evidence>
<dbReference type="SUPFAM" id="SSF82171">
    <property type="entry name" value="DPP6 N-terminal domain-like"/>
    <property type="match status" value="1"/>
</dbReference>
<evidence type="ECO:0000313" key="2">
    <source>
        <dbReference type="Proteomes" id="UP000199691"/>
    </source>
</evidence>
<evidence type="ECO:0000313" key="1">
    <source>
        <dbReference type="EMBL" id="SDP67488.1"/>
    </source>
</evidence>
<gene>
    <name evidence="1" type="ORF">SAMN05421507_112125</name>
</gene>
<dbReference type="Proteomes" id="UP000199691">
    <property type="component" value="Unassembled WGS sequence"/>
</dbReference>